<comment type="catalytic activity">
    <reaction evidence="12">
        <text>L-seryl-[I-kappa-B protein] + ATP = O-phospho-L-seryl-[I-kappa-B protein] + ADP + H(+)</text>
        <dbReference type="Rhea" id="RHEA:19073"/>
        <dbReference type="Rhea" id="RHEA-COMP:13698"/>
        <dbReference type="Rhea" id="RHEA-COMP:13699"/>
        <dbReference type="ChEBI" id="CHEBI:15378"/>
        <dbReference type="ChEBI" id="CHEBI:29999"/>
        <dbReference type="ChEBI" id="CHEBI:30616"/>
        <dbReference type="ChEBI" id="CHEBI:83421"/>
        <dbReference type="ChEBI" id="CHEBI:456216"/>
        <dbReference type="EC" id="2.7.11.10"/>
    </reaction>
</comment>
<evidence type="ECO:0000313" key="14">
    <source>
        <dbReference type="Proteomes" id="UP000694888"/>
    </source>
</evidence>
<dbReference type="SUPFAM" id="SSF56112">
    <property type="entry name" value="Protein kinase-like (PK-like)"/>
    <property type="match status" value="1"/>
</dbReference>
<dbReference type="InterPro" id="IPR011009">
    <property type="entry name" value="Kinase-like_dom_sf"/>
</dbReference>
<name>A0ABM1A2Q3_APLCA</name>
<keyword evidence="10" id="KW-0067">ATP-binding</keyword>
<dbReference type="InterPro" id="IPR041185">
    <property type="entry name" value="IKBKB_SDD"/>
</dbReference>
<evidence type="ECO:0000256" key="12">
    <source>
        <dbReference type="ARBA" id="ARBA00048789"/>
    </source>
</evidence>
<sequence>MAESEQNANWVQLRVLGQGGFGVVSLWQNEETKAQITIKECRLKGDMKEKMWERWKMEVYIIGKLNHDNVIHAVELPSMLEPQPGDPPVLAMEFCEGGDLRKVLNKPENCCGLKESEIRQLVTGVGSAIEYLHSNRIIHRDLKPENIVLKHVDEHKTLYKIIDLGYAKELDVSSVCNSFVGTMQYLAPELFATRPYSKTVDYWSFGSLVFECIAGFRPFLPTANPVEWNEHVSKKSPDDISAQFDEHKKIKFSKELPLPNQLCRPLRGYFEQWLALMLRWDPKARGGGVIDIQGIERPKCFYLLERILSLKLLHILHVEANTVLSYTVDETKTIAMVQAAIEERTGVPREAQDIILANGVKLNPGDLAVQGCCESNVDDLILFLFRRQTINMDSYQKSELPPPVQAILRETKTLLPLKDHRKSWAQAVCWCAEQNRDYKRLILSHRAALLSLLRSNSQISKLKIQMVSDIGKLMACKEQFSLSLEFDMQQYRTTMEAGGRMLNGFCGNMFQQWSQMAQQINSFNTLHDRVKSIEDRVAVLTTEILELQRSPYGKPKQATELEIFEQKAKSLYDELLKGDKTEMMDHSRMVDVVGKAFVKRDEVTKVLFKHLSKVVDCQFRTESILPDLKLSCEDIEAARKQLVSMQQCRQADIWNLVRQNESSVSRPSTMMSMDVASMSSNMESLRLMDDCKVNSQRIQEMIFDMKREQEQSLQYFSSLDSSK</sequence>
<keyword evidence="9 15" id="KW-0418">Kinase</keyword>
<dbReference type="InterPro" id="IPR051180">
    <property type="entry name" value="IKK"/>
</dbReference>
<dbReference type="InterPro" id="IPR000719">
    <property type="entry name" value="Prot_kinase_dom"/>
</dbReference>
<dbReference type="CDD" id="cd17046">
    <property type="entry name" value="Ubl_IKKA_like"/>
    <property type="match status" value="1"/>
</dbReference>
<dbReference type="InterPro" id="IPR008271">
    <property type="entry name" value="Ser/Thr_kinase_AS"/>
</dbReference>
<dbReference type="RefSeq" id="XP_005096610.3">
    <property type="nucleotide sequence ID" value="XM_005096553.3"/>
</dbReference>
<dbReference type="Gene3D" id="3.10.20.90">
    <property type="entry name" value="Phosphatidylinositol 3-kinase Catalytic Subunit, Chain A, domain 1"/>
    <property type="match status" value="1"/>
</dbReference>
<dbReference type="Pfam" id="PF18397">
    <property type="entry name" value="IKBKB_SDD"/>
    <property type="match status" value="1"/>
</dbReference>
<protein>
    <recommendedName>
        <fullName evidence="3">IkappaB kinase</fullName>
        <ecNumber evidence="3">2.7.11.10</ecNumber>
    </recommendedName>
</protein>
<keyword evidence="11" id="KW-0539">Nucleus</keyword>
<dbReference type="InterPro" id="IPR046375">
    <property type="entry name" value="IKBKB_SDD_sf"/>
</dbReference>
<dbReference type="RefSeq" id="XP_012939647.1">
    <property type="nucleotide sequence ID" value="XM_013084193.2"/>
</dbReference>
<dbReference type="Gene3D" id="1.20.1270.250">
    <property type="match status" value="1"/>
</dbReference>
<keyword evidence="4" id="KW-0963">Cytoplasm</keyword>
<dbReference type="PROSITE" id="PS50011">
    <property type="entry name" value="PROTEIN_KINASE_DOM"/>
    <property type="match status" value="1"/>
</dbReference>
<organism evidence="14 15">
    <name type="scientific">Aplysia californica</name>
    <name type="common">California sea hare</name>
    <dbReference type="NCBI Taxonomy" id="6500"/>
    <lineage>
        <taxon>Eukaryota</taxon>
        <taxon>Metazoa</taxon>
        <taxon>Spiralia</taxon>
        <taxon>Lophotrochozoa</taxon>
        <taxon>Mollusca</taxon>
        <taxon>Gastropoda</taxon>
        <taxon>Heterobranchia</taxon>
        <taxon>Euthyneura</taxon>
        <taxon>Tectipleura</taxon>
        <taxon>Aplysiida</taxon>
        <taxon>Aplysioidea</taxon>
        <taxon>Aplysiidae</taxon>
        <taxon>Aplysia</taxon>
    </lineage>
</organism>
<dbReference type="Proteomes" id="UP000694888">
    <property type="component" value="Unplaced"/>
</dbReference>
<evidence type="ECO:0000256" key="8">
    <source>
        <dbReference type="ARBA" id="ARBA00022741"/>
    </source>
</evidence>
<evidence type="ECO:0000256" key="11">
    <source>
        <dbReference type="ARBA" id="ARBA00023242"/>
    </source>
</evidence>
<keyword evidence="8" id="KW-0547">Nucleotide-binding</keyword>
<evidence type="ECO:0000256" key="5">
    <source>
        <dbReference type="ARBA" id="ARBA00022527"/>
    </source>
</evidence>
<evidence type="ECO:0000256" key="7">
    <source>
        <dbReference type="ARBA" id="ARBA00022679"/>
    </source>
</evidence>
<dbReference type="Gene3D" id="1.10.510.10">
    <property type="entry name" value="Transferase(Phosphotransferase) domain 1"/>
    <property type="match status" value="1"/>
</dbReference>
<accession>A0ABM1A2Q3</accession>
<dbReference type="Pfam" id="PF00069">
    <property type="entry name" value="Pkinase"/>
    <property type="match status" value="1"/>
</dbReference>
<evidence type="ECO:0000256" key="10">
    <source>
        <dbReference type="ARBA" id="ARBA00022840"/>
    </source>
</evidence>
<keyword evidence="5" id="KW-0723">Serine/threonine-protein kinase</keyword>
<evidence type="ECO:0000256" key="9">
    <source>
        <dbReference type="ARBA" id="ARBA00022777"/>
    </source>
</evidence>
<evidence type="ECO:0000256" key="1">
    <source>
        <dbReference type="ARBA" id="ARBA00004123"/>
    </source>
</evidence>
<dbReference type="SMART" id="SM00220">
    <property type="entry name" value="S_TKc"/>
    <property type="match status" value="1"/>
</dbReference>
<dbReference type="PANTHER" id="PTHR22969">
    <property type="entry name" value="IKB KINASE"/>
    <property type="match status" value="1"/>
</dbReference>
<dbReference type="EC" id="2.7.11.10" evidence="3"/>
<proteinExistence type="predicted"/>
<evidence type="ECO:0000256" key="3">
    <source>
        <dbReference type="ARBA" id="ARBA00012442"/>
    </source>
</evidence>
<dbReference type="PROSITE" id="PS00108">
    <property type="entry name" value="PROTEIN_KINASE_ST"/>
    <property type="match status" value="1"/>
</dbReference>
<dbReference type="GeneID" id="106012158"/>
<feature type="domain" description="Protein kinase" evidence="13">
    <location>
        <begin position="10"/>
        <end position="302"/>
    </location>
</feature>
<keyword evidence="7" id="KW-0808">Transferase</keyword>
<evidence type="ECO:0000256" key="2">
    <source>
        <dbReference type="ARBA" id="ARBA00004496"/>
    </source>
</evidence>
<evidence type="ECO:0000256" key="4">
    <source>
        <dbReference type="ARBA" id="ARBA00022490"/>
    </source>
</evidence>
<comment type="subcellular location">
    <subcellularLocation>
        <location evidence="2">Cytoplasm</location>
    </subcellularLocation>
    <subcellularLocation>
        <location evidence="1">Nucleus</location>
    </subcellularLocation>
</comment>
<keyword evidence="6" id="KW-0597">Phosphoprotein</keyword>
<dbReference type="PANTHER" id="PTHR22969:SF17">
    <property type="entry name" value="INHIBITOR OF NUCLEAR FACTOR KAPPA-B KINASE SUBUNIT BETA"/>
    <property type="match status" value="1"/>
</dbReference>
<evidence type="ECO:0000256" key="6">
    <source>
        <dbReference type="ARBA" id="ARBA00022553"/>
    </source>
</evidence>
<keyword evidence="14" id="KW-1185">Reference proteome</keyword>
<dbReference type="GO" id="GO:0016301">
    <property type="term" value="F:kinase activity"/>
    <property type="evidence" value="ECO:0007669"/>
    <property type="project" value="UniProtKB-KW"/>
</dbReference>
<evidence type="ECO:0000259" key="13">
    <source>
        <dbReference type="PROSITE" id="PS50011"/>
    </source>
</evidence>
<reference evidence="15" key="1">
    <citation type="submission" date="2025-08" db="UniProtKB">
        <authorList>
            <consortium name="RefSeq"/>
        </authorList>
    </citation>
    <scope>IDENTIFICATION</scope>
</reference>
<evidence type="ECO:0000313" key="15">
    <source>
        <dbReference type="RefSeq" id="XP_012939647.1"/>
    </source>
</evidence>
<gene>
    <name evidence="15" type="primary">LOC106012158</name>
</gene>